<protein>
    <recommendedName>
        <fullName evidence="2">Protein kinase domain-containing protein</fullName>
    </recommendedName>
</protein>
<keyword evidence="1" id="KW-0547">Nucleotide-binding</keyword>
<dbReference type="SUPFAM" id="SSF56112">
    <property type="entry name" value="Protein kinase-like (PK-like)"/>
    <property type="match status" value="1"/>
</dbReference>
<dbReference type="GO" id="GO:0004672">
    <property type="term" value="F:protein kinase activity"/>
    <property type="evidence" value="ECO:0007669"/>
    <property type="project" value="InterPro"/>
</dbReference>
<dbReference type="Gene3D" id="1.10.510.10">
    <property type="entry name" value="Transferase(Phosphotransferase) domain 1"/>
    <property type="match status" value="1"/>
</dbReference>
<dbReference type="SMART" id="SM00220">
    <property type="entry name" value="S_TKc"/>
    <property type="match status" value="1"/>
</dbReference>
<dbReference type="PROSITE" id="PS00107">
    <property type="entry name" value="PROTEIN_KINASE_ATP"/>
    <property type="match status" value="1"/>
</dbReference>
<dbReference type="AlphaFoldDB" id="A0A5D0QYW3"/>
<feature type="binding site" evidence="1">
    <location>
        <position position="60"/>
    </location>
    <ligand>
        <name>ATP</name>
        <dbReference type="ChEBI" id="CHEBI:30616"/>
    </ligand>
</feature>
<keyword evidence="1" id="KW-0067">ATP-binding</keyword>
<dbReference type="GO" id="GO:0005524">
    <property type="term" value="F:ATP binding"/>
    <property type="evidence" value="ECO:0007669"/>
    <property type="project" value="UniProtKB-UniRule"/>
</dbReference>
<evidence type="ECO:0000313" key="4">
    <source>
        <dbReference type="Proteomes" id="UP000323720"/>
    </source>
</evidence>
<dbReference type="PROSITE" id="PS50011">
    <property type="entry name" value="PROTEIN_KINASE_DOM"/>
    <property type="match status" value="1"/>
</dbReference>
<gene>
    <name evidence="3" type="ORF">ES674_14960</name>
</gene>
<dbReference type="InterPro" id="IPR000719">
    <property type="entry name" value="Prot_kinase_dom"/>
</dbReference>
<organism evidence="3 4">
    <name type="scientific">Bizionia myxarmorum</name>
    <dbReference type="NCBI Taxonomy" id="291186"/>
    <lineage>
        <taxon>Bacteria</taxon>
        <taxon>Pseudomonadati</taxon>
        <taxon>Bacteroidota</taxon>
        <taxon>Flavobacteriia</taxon>
        <taxon>Flavobacteriales</taxon>
        <taxon>Flavobacteriaceae</taxon>
        <taxon>Bizionia</taxon>
    </lineage>
</organism>
<proteinExistence type="predicted"/>
<feature type="domain" description="Protein kinase" evidence="2">
    <location>
        <begin position="29"/>
        <end position="346"/>
    </location>
</feature>
<keyword evidence="4" id="KW-1185">Reference proteome</keyword>
<evidence type="ECO:0000259" key="2">
    <source>
        <dbReference type="PROSITE" id="PS50011"/>
    </source>
</evidence>
<dbReference type="InterPro" id="IPR011009">
    <property type="entry name" value="Kinase-like_dom_sf"/>
</dbReference>
<name>A0A5D0QYW3_9FLAO</name>
<evidence type="ECO:0000313" key="3">
    <source>
        <dbReference type="EMBL" id="TYB74049.1"/>
    </source>
</evidence>
<dbReference type="Proteomes" id="UP000323720">
    <property type="component" value="Unassembled WGS sequence"/>
</dbReference>
<dbReference type="InterPro" id="IPR017441">
    <property type="entry name" value="Protein_kinase_ATP_BS"/>
</dbReference>
<evidence type="ECO:0000256" key="1">
    <source>
        <dbReference type="PROSITE-ProRule" id="PRU10141"/>
    </source>
</evidence>
<dbReference type="EMBL" id="VSKK01000006">
    <property type="protein sequence ID" value="TYB74049.1"/>
    <property type="molecule type" value="Genomic_DNA"/>
</dbReference>
<comment type="caution">
    <text evidence="3">The sequence shown here is derived from an EMBL/GenBank/DDBJ whole genome shotgun (WGS) entry which is preliminary data.</text>
</comment>
<dbReference type="RefSeq" id="WP_148405372.1">
    <property type="nucleotide sequence ID" value="NZ_VSKK01000006.1"/>
</dbReference>
<dbReference type="OrthoDB" id="1395036at2"/>
<accession>A0A5D0QYW3</accession>
<reference evidence="3 4" key="1">
    <citation type="submission" date="2019-08" db="EMBL/GenBank/DDBJ databases">
        <title>Genomes of Antarctic Bizionia species.</title>
        <authorList>
            <person name="Bowman J.P."/>
        </authorList>
    </citation>
    <scope>NUCLEOTIDE SEQUENCE [LARGE SCALE GENOMIC DNA]</scope>
    <source>
        <strain evidence="3 4">ADA-4</strain>
    </source>
</reference>
<sequence length="682" mass="78001">MVRSITKITEISILGQGTTENITSLKTLSFDDKEIGSGGFGEIFTVLSIDGIQNSKYVVKIFSAKDSELHGYDTINKLHIKLKKIESASGIPAYIENPELFGLPFIALKGYDEIEEINVTAFIMYDLNKLGFIDYGSENADNSAYRSLPIQDKIFIGYQFAISIQFLHNLKFIHSDLKEAAIWYHPLKKQLAIIDFDSGYHFDTQEKPTTLGALSHWISGGLRNIISSNDGNKNRSVKDRLNEEYWILASALFELIFDVMPYFFLKDSDDITKRKYLKKNNWPEIDEDSPQFQTENKTQHDSLLQVISNFRIAGLDELINNFNKIFNEGYSNENKRLSPQEWAIFLKDINASLGNMPIIESFEANKDSILQRDESVTVFFETNFARYISVDDSYYSPILNQSVDVLCKSKNNRIILKAINPIGKATAEIIINAEDRPPQIIEFKANKLIRDTKEPLILKWKTENVKKVLISNVEGEFNGNSQIEIYPESKTEYKLTAFGYFDEHLEQFLIADVILPRIKRFDWEINLNHGIHNVDLIWDTENTIEVKIDPKLGVSNVTGLVHIPIMEETNFTLTAIGLFSNVTESIQAHPFPAPIIKQIFVETPKMNLQTNIQSVDLKSFKQLTIPIDNLNSGLIFLDRLELPKFETKNSLIDSSEIYNAPNQNFVINSIYNKIRNLINRQP</sequence>